<evidence type="ECO:0000313" key="2">
    <source>
        <dbReference type="Proteomes" id="UP000436027"/>
    </source>
</evidence>
<evidence type="ECO:0000313" key="1">
    <source>
        <dbReference type="EMBL" id="KAB1883645.1"/>
    </source>
</evidence>
<comment type="caution">
    <text evidence="1">The sequence shown here is derived from an EMBL/GenBank/DDBJ whole genome shotgun (WGS) entry which is preliminary data.</text>
</comment>
<organism evidence="1 2">
    <name type="scientific">Microbacterium maritypicum</name>
    <name type="common">Microbacterium liquefaciens</name>
    <dbReference type="NCBI Taxonomy" id="33918"/>
    <lineage>
        <taxon>Bacteria</taxon>
        <taxon>Bacillati</taxon>
        <taxon>Actinomycetota</taxon>
        <taxon>Actinomycetes</taxon>
        <taxon>Micrococcales</taxon>
        <taxon>Microbacteriaceae</taxon>
        <taxon>Microbacterium</taxon>
    </lineage>
</organism>
<reference evidence="1 2" key="1">
    <citation type="submission" date="2019-09" db="EMBL/GenBank/DDBJ databases">
        <title>Whole genome sequencing of Microbacterium maritypicum.</title>
        <authorList>
            <person name="Lenchi N."/>
        </authorList>
    </citation>
    <scope>NUCLEOTIDE SEQUENCE [LARGE SCALE GENOMIC DNA]</scope>
    <source>
        <strain evidence="1 2">DSM 12512</strain>
    </source>
</reference>
<proteinExistence type="predicted"/>
<protein>
    <submittedName>
        <fullName evidence="1">Uncharacterized protein</fullName>
    </submittedName>
</protein>
<dbReference type="Proteomes" id="UP000436027">
    <property type="component" value="Unassembled WGS sequence"/>
</dbReference>
<name>A0AAD3X195_MICMQ</name>
<dbReference type="RefSeq" id="WP_151487013.1">
    <property type="nucleotide sequence ID" value="NZ_BAAAIN010000001.1"/>
</dbReference>
<dbReference type="AlphaFoldDB" id="A0AAD3X195"/>
<dbReference type="EMBL" id="WAAQ01000002">
    <property type="protein sequence ID" value="KAB1883645.1"/>
    <property type="molecule type" value="Genomic_DNA"/>
</dbReference>
<sequence length="66" mass="7258">MTFRAKYNGVCGNDCGDRIHEGDEVEYVENVLAHGHCQPSDEDDPEPRPVCTTCWTTIALNGACLC</sequence>
<gene>
    <name evidence="1" type="ORF">F6W70_13695</name>
</gene>
<accession>A0AAD3X195</accession>